<evidence type="ECO:0000259" key="2">
    <source>
        <dbReference type="Pfam" id="PF26604"/>
    </source>
</evidence>
<dbReference type="AlphaFoldDB" id="A0AAQ0BWY4"/>
<dbReference type="NCBIfam" id="NF047864">
    <property type="entry name" value="CBU_0592_membra"/>
    <property type="match status" value="1"/>
</dbReference>
<accession>A0AAQ0BWY4</accession>
<dbReference type="EMBL" id="CP066065">
    <property type="protein sequence ID" value="QQC43148.1"/>
    <property type="molecule type" value="Genomic_DNA"/>
</dbReference>
<proteinExistence type="predicted"/>
<evidence type="ECO:0000313" key="3">
    <source>
        <dbReference type="EMBL" id="QQC43148.1"/>
    </source>
</evidence>
<keyword evidence="1" id="KW-0472">Membrane</keyword>
<feature type="transmembrane region" description="Helical" evidence="1">
    <location>
        <begin position="38"/>
        <end position="57"/>
    </location>
</feature>
<feature type="transmembrane region" description="Helical" evidence="1">
    <location>
        <begin position="63"/>
        <end position="79"/>
    </location>
</feature>
<keyword evidence="1" id="KW-1133">Transmembrane helix</keyword>
<gene>
    <name evidence="3" type="ORF">I6H42_04850</name>
</gene>
<dbReference type="InterPro" id="IPR058058">
    <property type="entry name" value="CBU_0592-like"/>
</dbReference>
<reference evidence="3 4" key="1">
    <citation type="submission" date="2020-12" db="EMBL/GenBank/DDBJ databases">
        <title>FDA dAtabase for Regulatory Grade micrObial Sequences (FDA-ARGOS): Supporting development and validation of Infectious Disease Dx tests.</title>
        <authorList>
            <person name="Sproer C."/>
            <person name="Gronow S."/>
            <person name="Severitt S."/>
            <person name="Schroder I."/>
            <person name="Tallon L."/>
            <person name="Sadzewicz L."/>
            <person name="Zhao X."/>
            <person name="Boylan J."/>
            <person name="Ott S."/>
            <person name="Bowen H."/>
            <person name="Vavikolanu K."/>
            <person name="Mehta A."/>
            <person name="Aluvathingal J."/>
            <person name="Nadendla S."/>
            <person name="Lowell S."/>
            <person name="Myers T."/>
            <person name="Yan Y."/>
            <person name="Sichtig H."/>
        </authorList>
    </citation>
    <scope>NUCLEOTIDE SEQUENCE [LARGE SCALE GENOMIC DNA]</scope>
    <source>
        <strain evidence="3 4">FDAARGOS_985</strain>
    </source>
</reference>
<dbReference type="RefSeq" id="WP_074633556.1">
    <property type="nucleotide sequence ID" value="NZ_CP066065.1"/>
</dbReference>
<sequence>MTIFPSAITFLGWTGAAASIIAYYLVSSKRFAPDSLRYHCLNVASCAFLAVACAFSGAWPSCLTNAIFISVGCVMIWRVRLRLARRIMQVVRFCDVRRFLPGRVRPVRTR</sequence>
<protein>
    <recommendedName>
        <fullName evidence="2">CBU-0592-like domain-containing protein</fullName>
    </recommendedName>
</protein>
<feature type="transmembrane region" description="Helical" evidence="1">
    <location>
        <begin position="6"/>
        <end position="26"/>
    </location>
</feature>
<evidence type="ECO:0000313" key="4">
    <source>
        <dbReference type="Proteomes" id="UP000595220"/>
    </source>
</evidence>
<feature type="domain" description="CBU-0592-like" evidence="2">
    <location>
        <begin position="9"/>
        <end position="80"/>
    </location>
</feature>
<organism evidence="3 4">
    <name type="scientific">Schaalia meyeri</name>
    <dbReference type="NCBI Taxonomy" id="52773"/>
    <lineage>
        <taxon>Bacteria</taxon>
        <taxon>Bacillati</taxon>
        <taxon>Actinomycetota</taxon>
        <taxon>Actinomycetes</taxon>
        <taxon>Actinomycetales</taxon>
        <taxon>Actinomycetaceae</taxon>
        <taxon>Schaalia</taxon>
    </lineage>
</organism>
<keyword evidence="1" id="KW-0812">Transmembrane</keyword>
<name>A0AAQ0BWY4_9ACTO</name>
<evidence type="ECO:0000256" key="1">
    <source>
        <dbReference type="SAM" id="Phobius"/>
    </source>
</evidence>
<dbReference type="Pfam" id="PF26604">
    <property type="entry name" value="CBU_0592"/>
    <property type="match status" value="1"/>
</dbReference>
<keyword evidence="4" id="KW-1185">Reference proteome</keyword>
<dbReference type="Proteomes" id="UP000595220">
    <property type="component" value="Chromosome"/>
</dbReference>